<evidence type="ECO:0000259" key="15">
    <source>
        <dbReference type="Pfam" id="PF00294"/>
    </source>
</evidence>
<evidence type="ECO:0000256" key="3">
    <source>
        <dbReference type="ARBA" id="ARBA00022741"/>
    </source>
</evidence>
<evidence type="ECO:0000256" key="7">
    <source>
        <dbReference type="ARBA" id="ARBA00043951"/>
    </source>
</evidence>
<organism evidence="16 17">
    <name type="scientific">Microbulbifer thermotolerans</name>
    <dbReference type="NCBI Taxonomy" id="252514"/>
    <lineage>
        <taxon>Bacteria</taxon>
        <taxon>Pseudomonadati</taxon>
        <taxon>Pseudomonadota</taxon>
        <taxon>Gammaproteobacteria</taxon>
        <taxon>Cellvibrionales</taxon>
        <taxon>Microbulbiferaceae</taxon>
        <taxon>Microbulbifer</taxon>
    </lineage>
</organism>
<dbReference type="PANTHER" id="PTHR43085">
    <property type="entry name" value="HEXOKINASE FAMILY MEMBER"/>
    <property type="match status" value="1"/>
</dbReference>
<dbReference type="RefSeq" id="WP_265966330.1">
    <property type="nucleotide sequence ID" value="NZ_CP130317.1"/>
</dbReference>
<comment type="function">
    <text evidence="10">Catalyzes the phosphorylation of 2-keto-3-deoxygluconate (KDG) to produce 2-keto-3-deoxy-6-phosphogluconate (KDPG).</text>
</comment>
<dbReference type="InterPro" id="IPR029056">
    <property type="entry name" value="Ribokinase-like"/>
</dbReference>
<dbReference type="GO" id="GO:0005829">
    <property type="term" value="C:cytosol"/>
    <property type="evidence" value="ECO:0007669"/>
    <property type="project" value="TreeGrafter"/>
</dbReference>
<dbReference type="InterPro" id="IPR050306">
    <property type="entry name" value="PfkB_Carbo_kinase"/>
</dbReference>
<comment type="similarity">
    <text evidence="1">Belongs to the carbohydrate kinase PfkB family.</text>
</comment>
<keyword evidence="6" id="KW-0119">Carbohydrate metabolism</keyword>
<dbReference type="CDD" id="cd01166">
    <property type="entry name" value="KdgK"/>
    <property type="match status" value="1"/>
</dbReference>
<dbReference type="PANTHER" id="PTHR43085:SF15">
    <property type="entry name" value="2-DEHYDRO-3-DEOXYGLUCONOKINASE"/>
    <property type="match status" value="1"/>
</dbReference>
<dbReference type="SUPFAM" id="SSF53613">
    <property type="entry name" value="Ribokinase-like"/>
    <property type="match status" value="1"/>
</dbReference>
<dbReference type="InterPro" id="IPR002173">
    <property type="entry name" value="Carboh/pur_kinase_PfkB_CS"/>
</dbReference>
<proteinExistence type="inferred from homology"/>
<keyword evidence="4 16" id="KW-0418">Kinase</keyword>
<gene>
    <name evidence="16" type="ORF">OQJ68_01115</name>
</gene>
<evidence type="ECO:0000313" key="17">
    <source>
        <dbReference type="Proteomes" id="UP001209730"/>
    </source>
</evidence>
<dbReference type="GO" id="GO:0005524">
    <property type="term" value="F:ATP binding"/>
    <property type="evidence" value="ECO:0007669"/>
    <property type="project" value="UniProtKB-KW"/>
</dbReference>
<evidence type="ECO:0000256" key="2">
    <source>
        <dbReference type="ARBA" id="ARBA00022679"/>
    </source>
</evidence>
<evidence type="ECO:0000313" key="16">
    <source>
        <dbReference type="EMBL" id="MCX2800381.1"/>
    </source>
</evidence>
<comment type="pathway">
    <text evidence="7">Carbohydrate acid metabolism; 2-dehydro-3-deoxy-D-gluconate degradation; D-glyceraldehyde 3-phosphate and pyruvate from 2-dehydro-3-deoxy-D-gluconate: step 1/2.</text>
</comment>
<evidence type="ECO:0000256" key="9">
    <source>
        <dbReference type="ARBA" id="ARBA00050729"/>
    </source>
</evidence>
<protein>
    <recommendedName>
        <fullName evidence="12">2-dehydro-3-deoxygluconokinase</fullName>
        <ecNumber evidence="11">2.7.1.45</ecNumber>
    </recommendedName>
    <alternativeName>
        <fullName evidence="13">2-keto-3-deoxygluconokinase</fullName>
    </alternativeName>
    <alternativeName>
        <fullName evidence="14">3-deoxy-2-oxo-D-gluconate kinase</fullName>
    </alternativeName>
    <alternativeName>
        <fullName evidence="8">KDG kinase</fullName>
    </alternativeName>
</protein>
<dbReference type="PROSITE" id="PS00584">
    <property type="entry name" value="PFKB_KINASES_2"/>
    <property type="match status" value="1"/>
</dbReference>
<sequence length="320" mass="35010">MKIAALGEVMVELAPQETAPGGAPLYAQGFAGDTYNTAVYMARSGLPVSYVTLLGDDLFSEQMLVAMKGEGIDTSVIERLPGRCPGLYTIQNSADGERYFTYWRGESAARELFSGTRSRERLQIYLQGMDYLYLTGITLAIMGLEARKHLLTFLADFRSAGGRVAFDSNFRPRLWRSKDEARETLSACLRQADIALLTLEDEQALWGDRNAGRCIERNSRHGVEELVLKRGAEPVLLQYDGELNAIPVPPVQDIVDTTGAGDAFNAGYLAARLQGREPARAVIAGNRCAAAVIRHRGAIIPAADCFPEDRPPAEAAHAWQ</sequence>
<dbReference type="GO" id="GO:0019698">
    <property type="term" value="P:D-galacturonate catabolic process"/>
    <property type="evidence" value="ECO:0007669"/>
    <property type="project" value="TreeGrafter"/>
</dbReference>
<dbReference type="GO" id="GO:0008673">
    <property type="term" value="F:2-dehydro-3-deoxygluconokinase activity"/>
    <property type="evidence" value="ECO:0007669"/>
    <property type="project" value="UniProtKB-EC"/>
</dbReference>
<dbReference type="GO" id="GO:0042840">
    <property type="term" value="P:D-glucuronate catabolic process"/>
    <property type="evidence" value="ECO:0007669"/>
    <property type="project" value="TreeGrafter"/>
</dbReference>
<evidence type="ECO:0000256" key="8">
    <source>
        <dbReference type="ARBA" id="ARBA00044254"/>
    </source>
</evidence>
<comment type="caution">
    <text evidence="16">The sequence shown here is derived from an EMBL/GenBank/DDBJ whole genome shotgun (WGS) entry which is preliminary data.</text>
</comment>
<evidence type="ECO:0000256" key="13">
    <source>
        <dbReference type="ARBA" id="ARBA00075711"/>
    </source>
</evidence>
<dbReference type="Gene3D" id="3.40.1190.20">
    <property type="match status" value="1"/>
</dbReference>
<dbReference type="Proteomes" id="UP001209730">
    <property type="component" value="Unassembled WGS sequence"/>
</dbReference>
<evidence type="ECO:0000256" key="14">
    <source>
        <dbReference type="ARBA" id="ARBA00080545"/>
    </source>
</evidence>
<reference evidence="16" key="1">
    <citation type="submission" date="2022-11" db="EMBL/GenBank/DDBJ databases">
        <title>Chitin-degrading and fungicidal potential of chitinolytic bacterial strains from marine environment of the Pacific Ocean regions.</title>
        <authorList>
            <person name="Pentekhina I."/>
            <person name="Nedashkovskaya O."/>
            <person name="Seitkalieva A."/>
            <person name="Podvolotskaya A."/>
            <person name="Tekutyeva L."/>
            <person name="Balabanova L."/>
        </authorList>
    </citation>
    <scope>NUCLEOTIDE SEQUENCE</scope>
    <source>
        <strain evidence="16">KMM 6838</strain>
    </source>
</reference>
<dbReference type="EMBL" id="JAPHQB010000001">
    <property type="protein sequence ID" value="MCX2800381.1"/>
    <property type="molecule type" value="Genomic_DNA"/>
</dbReference>
<dbReference type="FunFam" id="3.40.1190.20:FF:000011">
    <property type="entry name" value="2-dehydro-3-deoxygluconokinase, putative"/>
    <property type="match status" value="1"/>
</dbReference>
<feature type="domain" description="Carbohydrate kinase PfkB" evidence="15">
    <location>
        <begin position="2"/>
        <end position="302"/>
    </location>
</feature>
<dbReference type="AlphaFoldDB" id="A0AB35HTV7"/>
<comment type="catalytic activity">
    <reaction evidence="9">
        <text>2-dehydro-3-deoxy-D-gluconate + ATP = 2-dehydro-3-deoxy-6-phospho-D-gluconate + ADP + H(+)</text>
        <dbReference type="Rhea" id="RHEA:14797"/>
        <dbReference type="ChEBI" id="CHEBI:15378"/>
        <dbReference type="ChEBI" id="CHEBI:30616"/>
        <dbReference type="ChEBI" id="CHEBI:57569"/>
        <dbReference type="ChEBI" id="CHEBI:57990"/>
        <dbReference type="ChEBI" id="CHEBI:456216"/>
        <dbReference type="EC" id="2.7.1.45"/>
    </reaction>
</comment>
<evidence type="ECO:0000256" key="10">
    <source>
        <dbReference type="ARBA" id="ARBA00054997"/>
    </source>
</evidence>
<evidence type="ECO:0000256" key="5">
    <source>
        <dbReference type="ARBA" id="ARBA00022840"/>
    </source>
</evidence>
<evidence type="ECO:0000256" key="6">
    <source>
        <dbReference type="ARBA" id="ARBA00023277"/>
    </source>
</evidence>
<keyword evidence="2" id="KW-0808">Transferase</keyword>
<name>A0AB35HTV7_MICTH</name>
<evidence type="ECO:0000256" key="4">
    <source>
        <dbReference type="ARBA" id="ARBA00022777"/>
    </source>
</evidence>
<dbReference type="GO" id="GO:0006974">
    <property type="term" value="P:DNA damage response"/>
    <property type="evidence" value="ECO:0007669"/>
    <property type="project" value="TreeGrafter"/>
</dbReference>
<dbReference type="Pfam" id="PF00294">
    <property type="entry name" value="PfkB"/>
    <property type="match status" value="1"/>
</dbReference>
<evidence type="ECO:0000256" key="1">
    <source>
        <dbReference type="ARBA" id="ARBA00010688"/>
    </source>
</evidence>
<keyword evidence="3" id="KW-0547">Nucleotide-binding</keyword>
<dbReference type="InterPro" id="IPR011611">
    <property type="entry name" value="PfkB_dom"/>
</dbReference>
<accession>A0AB35HTV7</accession>
<evidence type="ECO:0000256" key="11">
    <source>
        <dbReference type="ARBA" id="ARBA00066369"/>
    </source>
</evidence>
<keyword evidence="5" id="KW-0067">ATP-binding</keyword>
<evidence type="ECO:0000256" key="12">
    <source>
        <dbReference type="ARBA" id="ARBA00067931"/>
    </source>
</evidence>
<dbReference type="EC" id="2.7.1.45" evidence="11"/>